<dbReference type="EMBL" id="JARQWQ010000044">
    <property type="protein sequence ID" value="KAK2558457.1"/>
    <property type="molecule type" value="Genomic_DNA"/>
</dbReference>
<evidence type="ECO:0000313" key="2">
    <source>
        <dbReference type="Proteomes" id="UP001249851"/>
    </source>
</evidence>
<comment type="caution">
    <text evidence="1">The sequence shown here is derived from an EMBL/GenBank/DDBJ whole genome shotgun (WGS) entry which is preliminary data.</text>
</comment>
<evidence type="ECO:0000313" key="1">
    <source>
        <dbReference type="EMBL" id="KAK2558457.1"/>
    </source>
</evidence>
<dbReference type="AlphaFoldDB" id="A0AAD9QBX3"/>
<accession>A0AAD9QBX3</accession>
<name>A0AAD9QBX3_ACRCE</name>
<sequence length="92" mass="10928">MKNNDKLRPFVLLAKFKRRNNSDEEKFAKLLQNSSYKQELEGLHRRNSLRHKQREILNVLFQILQIQEVGSTEEYSVNGEAFQVHVLEDTEL</sequence>
<organism evidence="1 2">
    <name type="scientific">Acropora cervicornis</name>
    <name type="common">Staghorn coral</name>
    <dbReference type="NCBI Taxonomy" id="6130"/>
    <lineage>
        <taxon>Eukaryota</taxon>
        <taxon>Metazoa</taxon>
        <taxon>Cnidaria</taxon>
        <taxon>Anthozoa</taxon>
        <taxon>Hexacorallia</taxon>
        <taxon>Scleractinia</taxon>
        <taxon>Astrocoeniina</taxon>
        <taxon>Acroporidae</taxon>
        <taxon>Acropora</taxon>
    </lineage>
</organism>
<dbReference type="Proteomes" id="UP001249851">
    <property type="component" value="Unassembled WGS sequence"/>
</dbReference>
<protein>
    <submittedName>
        <fullName evidence="1">Uncharacterized protein</fullName>
    </submittedName>
</protein>
<gene>
    <name evidence="1" type="ORF">P5673_019170</name>
</gene>
<proteinExistence type="predicted"/>
<reference evidence="1" key="1">
    <citation type="journal article" date="2023" name="G3 (Bethesda)">
        <title>Whole genome assembly and annotation of the endangered Caribbean coral Acropora cervicornis.</title>
        <authorList>
            <person name="Selwyn J.D."/>
            <person name="Vollmer S.V."/>
        </authorList>
    </citation>
    <scope>NUCLEOTIDE SEQUENCE</scope>
    <source>
        <strain evidence="1">K2</strain>
    </source>
</reference>
<reference evidence="1" key="2">
    <citation type="journal article" date="2023" name="Science">
        <title>Genomic signatures of disease resistance in endangered staghorn corals.</title>
        <authorList>
            <person name="Vollmer S.V."/>
            <person name="Selwyn J.D."/>
            <person name="Despard B.A."/>
            <person name="Roesel C.L."/>
        </authorList>
    </citation>
    <scope>NUCLEOTIDE SEQUENCE</scope>
    <source>
        <strain evidence="1">K2</strain>
    </source>
</reference>
<keyword evidence="2" id="KW-1185">Reference proteome</keyword>